<accession>B0PDK7</accession>
<dbReference type="Proteomes" id="UP000003803">
    <property type="component" value="Unassembled WGS sequence"/>
</dbReference>
<organism evidence="2 3">
    <name type="scientific">Anaerotruncus colihominis DSM 17241</name>
    <dbReference type="NCBI Taxonomy" id="445972"/>
    <lineage>
        <taxon>Bacteria</taxon>
        <taxon>Bacillati</taxon>
        <taxon>Bacillota</taxon>
        <taxon>Clostridia</taxon>
        <taxon>Eubacteriales</taxon>
        <taxon>Oscillospiraceae</taxon>
        <taxon>Anaerotruncus</taxon>
    </lineage>
</organism>
<feature type="transmembrane region" description="Helical" evidence="1">
    <location>
        <begin position="21"/>
        <end position="39"/>
    </location>
</feature>
<proteinExistence type="predicted"/>
<dbReference type="EMBL" id="ABGD02000024">
    <property type="protein sequence ID" value="EDS10559.1"/>
    <property type="molecule type" value="Genomic_DNA"/>
</dbReference>
<keyword evidence="1" id="KW-0812">Transmembrane</keyword>
<name>B0PDK7_9FIRM</name>
<sequence length="58" mass="6824">MDHRCDKPIIRGSRQKAMKKLPLFRLFCSRFSLFFFSILSDLNISVKGNFTIIKKNLC</sequence>
<reference evidence="2" key="1">
    <citation type="submission" date="2007-11" db="EMBL/GenBank/DDBJ databases">
        <authorList>
            <person name="Fulton L."/>
            <person name="Clifton S."/>
            <person name="Fulton B."/>
            <person name="Xu J."/>
            <person name="Minx P."/>
            <person name="Pepin K.H."/>
            <person name="Johnson M."/>
            <person name="Thiruvilangam P."/>
            <person name="Bhonagiri V."/>
            <person name="Nash W.E."/>
            <person name="Mardis E.R."/>
            <person name="Wilson R.K."/>
        </authorList>
    </citation>
    <scope>NUCLEOTIDE SEQUENCE [LARGE SCALE GENOMIC DNA]</scope>
    <source>
        <strain evidence="2">DSM 17241</strain>
    </source>
</reference>
<keyword evidence="3" id="KW-1185">Reference proteome</keyword>
<evidence type="ECO:0000313" key="3">
    <source>
        <dbReference type="Proteomes" id="UP000003803"/>
    </source>
</evidence>
<keyword evidence="1" id="KW-0472">Membrane</keyword>
<reference evidence="2" key="2">
    <citation type="submission" date="2013-09" db="EMBL/GenBank/DDBJ databases">
        <title>Draft genome sequence of Anaerotruncus colihominis(DSM 17241).</title>
        <authorList>
            <person name="Sudarsanam P."/>
            <person name="Ley R."/>
            <person name="Guruge J."/>
            <person name="Turnbaugh P.J."/>
            <person name="Mahowald M."/>
            <person name="Liep D."/>
            <person name="Gordon J."/>
        </authorList>
    </citation>
    <scope>NUCLEOTIDE SEQUENCE</scope>
    <source>
        <strain evidence="2">DSM 17241</strain>
    </source>
</reference>
<keyword evidence="1" id="KW-1133">Transmembrane helix</keyword>
<evidence type="ECO:0000256" key="1">
    <source>
        <dbReference type="SAM" id="Phobius"/>
    </source>
</evidence>
<comment type="caution">
    <text evidence="2">The sequence shown here is derived from an EMBL/GenBank/DDBJ whole genome shotgun (WGS) entry which is preliminary data.</text>
</comment>
<gene>
    <name evidence="2" type="ORF">ANACOL_03161</name>
</gene>
<protein>
    <submittedName>
        <fullName evidence="2">Uncharacterized protein</fullName>
    </submittedName>
</protein>
<dbReference type="HOGENOM" id="CLU_2969180_0_0_9"/>
<evidence type="ECO:0000313" key="2">
    <source>
        <dbReference type="EMBL" id="EDS10559.1"/>
    </source>
</evidence>
<dbReference type="AlphaFoldDB" id="B0PDK7"/>